<proteinExistence type="predicted"/>
<evidence type="ECO:0000313" key="2">
    <source>
        <dbReference type="EMBL" id="EAU53480.1"/>
    </source>
</evidence>
<dbReference type="HOGENOM" id="CLU_146585_0_0_0"/>
<sequence>MCYFNYTRYLVMPLFALMLGLSSMVAIPASGWAMDLHDAKASGLVGEKPDGYLGVVQGGAAVAALVADINGKRRAHYQAIAAKNGTSLQAVEVLAGRTAQAKTAPGQFIMTASGQWVRK</sequence>
<evidence type="ECO:0000313" key="3">
    <source>
        <dbReference type="Proteomes" id="UP000005297"/>
    </source>
</evidence>
<protein>
    <recommendedName>
        <fullName evidence="4">DUF1318 domain-containing protein</fullName>
    </recommendedName>
</protein>
<feature type="signal peptide" evidence="1">
    <location>
        <begin position="1"/>
        <end position="28"/>
    </location>
</feature>
<dbReference type="FunCoup" id="Q0EW75">
    <property type="interactions" value="2"/>
</dbReference>
<evidence type="ECO:0000256" key="1">
    <source>
        <dbReference type="SAM" id="SignalP"/>
    </source>
</evidence>
<dbReference type="STRING" id="314344.AL013_12870"/>
<name>Q0EW75_9PROT</name>
<dbReference type="PIRSF" id="PIRSF025560">
    <property type="entry name" value="UCP025560"/>
    <property type="match status" value="1"/>
</dbReference>
<dbReference type="InParanoid" id="Q0EW75"/>
<dbReference type="RefSeq" id="WP_009849457.1">
    <property type="nucleotide sequence ID" value="NZ_DS022294.1"/>
</dbReference>
<organism evidence="2 3">
    <name type="scientific">Mariprofundus ferrooxydans PV-1</name>
    <dbReference type="NCBI Taxonomy" id="314345"/>
    <lineage>
        <taxon>Bacteria</taxon>
        <taxon>Pseudomonadati</taxon>
        <taxon>Pseudomonadota</taxon>
        <taxon>Candidatius Mariprofundia</taxon>
        <taxon>Mariprofundales</taxon>
        <taxon>Mariprofundaceae</taxon>
        <taxon>Mariprofundus</taxon>
    </lineage>
</organism>
<feature type="chain" id="PRO_5004171275" description="DUF1318 domain-containing protein" evidence="1">
    <location>
        <begin position="29"/>
        <end position="119"/>
    </location>
</feature>
<dbReference type="AlphaFoldDB" id="Q0EW75"/>
<gene>
    <name evidence="2" type="ORF">SPV1_09689</name>
</gene>
<keyword evidence="1" id="KW-0732">Signal</keyword>
<dbReference type="eggNOG" id="COG3784">
    <property type="taxonomic scope" value="Bacteria"/>
</dbReference>
<dbReference type="EMBL" id="AATS01000022">
    <property type="protein sequence ID" value="EAU53480.1"/>
    <property type="molecule type" value="Genomic_DNA"/>
</dbReference>
<accession>Q0EW75</accession>
<reference evidence="2 3" key="1">
    <citation type="submission" date="2006-09" db="EMBL/GenBank/DDBJ databases">
        <authorList>
            <person name="Emerson D."/>
            <person name="Ferriera S."/>
            <person name="Johnson J."/>
            <person name="Kravitz S."/>
            <person name="Halpern A."/>
            <person name="Remington K."/>
            <person name="Beeson K."/>
            <person name="Tran B."/>
            <person name="Rogers Y.-H."/>
            <person name="Friedman R."/>
            <person name="Venter J.C."/>
        </authorList>
    </citation>
    <scope>NUCLEOTIDE SEQUENCE [LARGE SCALE GENOMIC DNA]</scope>
    <source>
        <strain evidence="2 3">PV-1</strain>
    </source>
</reference>
<comment type="caution">
    <text evidence="2">The sequence shown here is derived from an EMBL/GenBank/DDBJ whole genome shotgun (WGS) entry which is preliminary data.</text>
</comment>
<evidence type="ECO:0008006" key="4">
    <source>
        <dbReference type="Google" id="ProtNLM"/>
    </source>
</evidence>
<dbReference type="Proteomes" id="UP000005297">
    <property type="component" value="Unassembled WGS sequence"/>
</dbReference>
<dbReference type="InterPro" id="IPR008309">
    <property type="entry name" value="YdbL"/>
</dbReference>
<keyword evidence="3" id="KW-1185">Reference proteome</keyword>
<dbReference type="Pfam" id="PF07027">
    <property type="entry name" value="DUF1318"/>
    <property type="match status" value="1"/>
</dbReference>